<organism evidence="2 3">
    <name type="scientific">Ceratitis capitata</name>
    <name type="common">Mediterranean fruit fly</name>
    <name type="synonym">Tephritis capitata</name>
    <dbReference type="NCBI Taxonomy" id="7213"/>
    <lineage>
        <taxon>Eukaryota</taxon>
        <taxon>Metazoa</taxon>
        <taxon>Ecdysozoa</taxon>
        <taxon>Arthropoda</taxon>
        <taxon>Hexapoda</taxon>
        <taxon>Insecta</taxon>
        <taxon>Pterygota</taxon>
        <taxon>Neoptera</taxon>
        <taxon>Endopterygota</taxon>
        <taxon>Diptera</taxon>
        <taxon>Brachycera</taxon>
        <taxon>Muscomorpha</taxon>
        <taxon>Tephritoidea</taxon>
        <taxon>Tephritidae</taxon>
        <taxon>Ceratitis</taxon>
        <taxon>Ceratitis</taxon>
    </lineage>
</organism>
<evidence type="ECO:0000256" key="1">
    <source>
        <dbReference type="SAM" id="MobiDB-lite"/>
    </source>
</evidence>
<keyword evidence="3" id="KW-1185">Reference proteome</keyword>
<evidence type="ECO:0000313" key="2">
    <source>
        <dbReference type="EMBL" id="CAD7004280.1"/>
    </source>
</evidence>
<proteinExistence type="predicted"/>
<accession>A0A811UZK1</accession>
<comment type="caution">
    <text evidence="2">The sequence shown here is derived from an EMBL/GenBank/DDBJ whole genome shotgun (WGS) entry which is preliminary data.</text>
</comment>
<feature type="region of interest" description="Disordered" evidence="1">
    <location>
        <begin position="68"/>
        <end position="100"/>
    </location>
</feature>
<evidence type="ECO:0000313" key="3">
    <source>
        <dbReference type="Proteomes" id="UP000606786"/>
    </source>
</evidence>
<dbReference type="EMBL" id="CAJHJT010000034">
    <property type="protein sequence ID" value="CAD7004280.1"/>
    <property type="molecule type" value="Genomic_DNA"/>
</dbReference>
<name>A0A811UZK1_CERCA</name>
<reference evidence="2" key="1">
    <citation type="submission" date="2020-11" db="EMBL/GenBank/DDBJ databases">
        <authorList>
            <person name="Whitehead M."/>
        </authorList>
    </citation>
    <scope>NUCLEOTIDE SEQUENCE</scope>
    <source>
        <strain evidence="2">EGII</strain>
    </source>
</reference>
<protein>
    <submittedName>
        <fullName evidence="2">(Mediterranean fruit fly) hypothetical protein</fullName>
    </submittedName>
</protein>
<gene>
    <name evidence="2" type="ORF">CCAP1982_LOCUS12700</name>
</gene>
<dbReference type="Proteomes" id="UP000606786">
    <property type="component" value="Unassembled WGS sequence"/>
</dbReference>
<dbReference type="AlphaFoldDB" id="A0A811UZK1"/>
<sequence>MLIAAKVAAHYRTKVDRQQIVVSRKCDKIAEVTVALPLQMVLLPATWHFLKDYLVGKVKINTDLNTENKNKDTEEEQNMKMTKRSHNRVPKESVNSNDSKDRCMIPQRATNFKRTQTGICGALACLLAGWLRSERAVAKVQTFGCDKIAAASTGGVACKRKLMIAALTVAGSG</sequence>